<dbReference type="SUPFAM" id="SSF46785">
    <property type="entry name" value="Winged helix' DNA-binding domain"/>
    <property type="match status" value="1"/>
</dbReference>
<evidence type="ECO:0000313" key="8">
    <source>
        <dbReference type="Proteomes" id="UP000515312"/>
    </source>
</evidence>
<dbReference type="SMART" id="SM00346">
    <property type="entry name" value="HTH_ICLR"/>
    <property type="match status" value="1"/>
</dbReference>
<protein>
    <submittedName>
        <fullName evidence="7">IclR family transcriptional regulator</fullName>
    </submittedName>
</protein>
<keyword evidence="8" id="KW-1185">Reference proteome</keyword>
<name>A0A7G8BE36_9BACT</name>
<dbReference type="InterPro" id="IPR050707">
    <property type="entry name" value="HTH_MetabolicPath_Reg"/>
</dbReference>
<dbReference type="SUPFAM" id="SSF55781">
    <property type="entry name" value="GAF domain-like"/>
    <property type="match status" value="1"/>
</dbReference>
<dbReference type="GO" id="GO:0045892">
    <property type="term" value="P:negative regulation of DNA-templated transcription"/>
    <property type="evidence" value="ECO:0007669"/>
    <property type="project" value="TreeGrafter"/>
</dbReference>
<dbReference type="InterPro" id="IPR005471">
    <property type="entry name" value="Tscrpt_reg_IclR_N"/>
</dbReference>
<feature type="domain" description="IclR-ED" evidence="6">
    <location>
        <begin position="73"/>
        <end position="252"/>
    </location>
</feature>
<feature type="domain" description="HTH iclR-type" evidence="5">
    <location>
        <begin position="10"/>
        <end position="72"/>
    </location>
</feature>
<dbReference type="InterPro" id="IPR036390">
    <property type="entry name" value="WH_DNA-bd_sf"/>
</dbReference>
<dbReference type="PANTHER" id="PTHR30136:SF7">
    <property type="entry name" value="HTH-TYPE TRANSCRIPTIONAL REGULATOR KDGR-RELATED"/>
    <property type="match status" value="1"/>
</dbReference>
<evidence type="ECO:0000256" key="4">
    <source>
        <dbReference type="SAM" id="MobiDB-lite"/>
    </source>
</evidence>
<gene>
    <name evidence="7" type="ORF">H7849_17000</name>
</gene>
<feature type="region of interest" description="Disordered" evidence="4">
    <location>
        <begin position="250"/>
        <end position="275"/>
    </location>
</feature>
<sequence length="275" mass="31016">MKTAKRRYPTPALEKGLDILELFAHEPSGLTKSEVARRLNRTVSEIFRMLLCLEERGYITRSDEDDHFRLSLRIFRMALEYPPTKRLVSEALPVMQELVHQLNQSVHLGVLEGGHVVIIAQADSPVSPGFYVKAGSIVDLMHAATGHVILAHIPAEQRNRAVEMWQHQTGNRVPKDLEEHLEKIREQGYEERDSYQMRGVINITYPVLDETSTAVAALTVPFLARLEDPTTPKTVRTALRDASLKLTEAVGGLHHPTHQAEKKPAKRPRIPQPEA</sequence>
<evidence type="ECO:0000313" key="7">
    <source>
        <dbReference type="EMBL" id="QNI30806.1"/>
    </source>
</evidence>
<dbReference type="Pfam" id="PF01614">
    <property type="entry name" value="IclR_C"/>
    <property type="match status" value="1"/>
</dbReference>
<evidence type="ECO:0000256" key="2">
    <source>
        <dbReference type="ARBA" id="ARBA00023125"/>
    </source>
</evidence>
<dbReference type="Gene3D" id="3.30.450.40">
    <property type="match status" value="1"/>
</dbReference>
<evidence type="ECO:0000259" key="5">
    <source>
        <dbReference type="PROSITE" id="PS51077"/>
    </source>
</evidence>
<proteinExistence type="predicted"/>
<dbReference type="RefSeq" id="WP_186740931.1">
    <property type="nucleotide sequence ID" value="NZ_CP060394.1"/>
</dbReference>
<accession>A0A7G8BE36</accession>
<dbReference type="Proteomes" id="UP000515312">
    <property type="component" value="Chromosome"/>
</dbReference>
<dbReference type="PROSITE" id="PS51077">
    <property type="entry name" value="HTH_ICLR"/>
    <property type="match status" value="1"/>
</dbReference>
<evidence type="ECO:0000259" key="6">
    <source>
        <dbReference type="PROSITE" id="PS51078"/>
    </source>
</evidence>
<dbReference type="PROSITE" id="PS51078">
    <property type="entry name" value="ICLR_ED"/>
    <property type="match status" value="1"/>
</dbReference>
<dbReference type="EMBL" id="CP060394">
    <property type="protein sequence ID" value="QNI30806.1"/>
    <property type="molecule type" value="Genomic_DNA"/>
</dbReference>
<dbReference type="Pfam" id="PF09339">
    <property type="entry name" value="HTH_IclR"/>
    <property type="match status" value="1"/>
</dbReference>
<dbReference type="PANTHER" id="PTHR30136">
    <property type="entry name" value="HELIX-TURN-HELIX TRANSCRIPTIONAL REGULATOR, ICLR FAMILY"/>
    <property type="match status" value="1"/>
</dbReference>
<dbReference type="KEGG" id="adin:H7849_17000"/>
<dbReference type="InterPro" id="IPR014757">
    <property type="entry name" value="Tscrpt_reg_IclR_C"/>
</dbReference>
<dbReference type="InterPro" id="IPR029016">
    <property type="entry name" value="GAF-like_dom_sf"/>
</dbReference>
<dbReference type="AlphaFoldDB" id="A0A7G8BE36"/>
<reference evidence="7 8" key="1">
    <citation type="submission" date="2020-08" db="EMBL/GenBank/DDBJ databases">
        <title>Edaphobacter telluris sp. nov. and Acidobacterium dinghuensis sp. nov., two acidobacteria isolated from forest soil.</title>
        <authorList>
            <person name="Fu J."/>
            <person name="Qiu L."/>
        </authorList>
    </citation>
    <scope>NUCLEOTIDE SEQUENCE [LARGE SCALE GENOMIC DNA]</scope>
    <source>
        <strain evidence="7">4Y35</strain>
    </source>
</reference>
<evidence type="ECO:0000256" key="1">
    <source>
        <dbReference type="ARBA" id="ARBA00023015"/>
    </source>
</evidence>
<organism evidence="7 8">
    <name type="scientific">Alloacidobacterium dinghuense</name>
    <dbReference type="NCBI Taxonomy" id="2763107"/>
    <lineage>
        <taxon>Bacteria</taxon>
        <taxon>Pseudomonadati</taxon>
        <taxon>Acidobacteriota</taxon>
        <taxon>Terriglobia</taxon>
        <taxon>Terriglobales</taxon>
        <taxon>Acidobacteriaceae</taxon>
        <taxon>Alloacidobacterium</taxon>
    </lineage>
</organism>
<keyword evidence="3" id="KW-0804">Transcription</keyword>
<evidence type="ECO:0000256" key="3">
    <source>
        <dbReference type="ARBA" id="ARBA00023163"/>
    </source>
</evidence>
<dbReference type="GO" id="GO:0003700">
    <property type="term" value="F:DNA-binding transcription factor activity"/>
    <property type="evidence" value="ECO:0007669"/>
    <property type="project" value="TreeGrafter"/>
</dbReference>
<keyword evidence="2" id="KW-0238">DNA-binding</keyword>
<dbReference type="Gene3D" id="1.10.10.10">
    <property type="entry name" value="Winged helix-like DNA-binding domain superfamily/Winged helix DNA-binding domain"/>
    <property type="match status" value="1"/>
</dbReference>
<keyword evidence="1" id="KW-0805">Transcription regulation</keyword>
<dbReference type="InterPro" id="IPR036388">
    <property type="entry name" value="WH-like_DNA-bd_sf"/>
</dbReference>
<dbReference type="GO" id="GO:0003677">
    <property type="term" value="F:DNA binding"/>
    <property type="evidence" value="ECO:0007669"/>
    <property type="project" value="UniProtKB-KW"/>
</dbReference>